<sequence>MIVNSSLDEVKKRESALKIIKEIINNEGRDSLYDVTGLSGGFIASDEELNLLETYVGPAIFEDELQIVGKEHLGGEKVLAVNRTSSGILASILALVKKGEHVSHFLAEFPAHPSIPRSCEIVGASYDEFVEIDKFTIPENSSLVVITGSTMDHKVIDEDLFKEVIDMAHEKDVPVLVDDASGARLRTAVFKQNKATELGADLVVTSTDKLMPGPRGGLMAGREDLINEVKIKANQFGLEAQPPLILAMVNAIKNYTGDNLVKAISRKEEFFNLLSKKYEMFEKTPTGVNVSELSLKKQLKKLDIKTELSDKDCCFLWAMILLKDYGIITIPAVGMPGASVSIRFDLSTQDVIDMNLNQLYEKIDASFEKLLILSQDIEKSKELIFY</sequence>
<dbReference type="InterPro" id="IPR055177">
    <property type="entry name" value="UPF0425_MJ0158-like_C"/>
</dbReference>
<dbReference type="InterPro" id="IPR020033">
    <property type="entry name" value="PyrdxlP-dep_transferase_arc"/>
</dbReference>
<comment type="cofactor">
    <cofactor evidence="1">
        <name>pyridoxal 5'-phosphate</name>
        <dbReference type="ChEBI" id="CHEBI:597326"/>
    </cofactor>
</comment>
<feature type="domain" description="UPF0425" evidence="3">
    <location>
        <begin position="278"/>
        <end position="351"/>
    </location>
</feature>
<evidence type="ECO:0000313" key="4">
    <source>
        <dbReference type="EMBL" id="AMK14989.1"/>
    </source>
</evidence>
<dbReference type="STRING" id="294671.YLM1_0432"/>
<dbReference type="Gene3D" id="3.40.640.10">
    <property type="entry name" value="Type I PLP-dependent aspartate aminotransferase-like (Major domain)"/>
    <property type="match status" value="1"/>
</dbReference>
<evidence type="ECO:0000256" key="2">
    <source>
        <dbReference type="ARBA" id="ARBA00022898"/>
    </source>
</evidence>
<dbReference type="PANTHER" id="PTHR32328">
    <property type="entry name" value="L-SERYL-TRNA(SEC) SELENIUM TRANSFERASE"/>
    <property type="match status" value="1"/>
</dbReference>
<dbReference type="GeneID" id="28488731"/>
<dbReference type="Proteomes" id="UP000066376">
    <property type="component" value="Chromosome"/>
</dbReference>
<reference evidence="5" key="2">
    <citation type="submission" date="2016-02" db="EMBL/GenBank/DDBJ databases">
        <title>The draft genome sequence of the rumen methanogen Methanobrevibacter olleyae YLM1.</title>
        <authorList>
            <consortium name="New Zealand Agricultural Greenhouse Gas Research Centre/Pastoral Greenhouse Gas Research Consortium"/>
            <person name="Kelly W.J."/>
            <person name="Li D."/>
            <person name="Lambie S.C."/>
            <person name="Attwood G.T."/>
            <person name="Altermann E."/>
            <person name="Leahy S.C."/>
        </authorList>
    </citation>
    <scope>NUCLEOTIDE SEQUENCE [LARGE SCALE GENOMIC DNA]</scope>
    <source>
        <strain evidence="5">YLM1</strain>
    </source>
</reference>
<dbReference type="InterPro" id="IPR015424">
    <property type="entry name" value="PyrdxlP-dep_Trfase"/>
</dbReference>
<keyword evidence="5" id="KW-1185">Reference proteome</keyword>
<dbReference type="AlphaFoldDB" id="A0A126QZ69"/>
<dbReference type="GO" id="GO:0004125">
    <property type="term" value="F:L-seryl-tRNA(Sec) selenium transferase activity"/>
    <property type="evidence" value="ECO:0007669"/>
    <property type="project" value="TreeGrafter"/>
</dbReference>
<dbReference type="Gene3D" id="3.90.1150.70">
    <property type="match status" value="1"/>
</dbReference>
<keyword evidence="2" id="KW-0663">Pyridoxal phosphate</keyword>
<dbReference type="NCBIfam" id="TIGR03576">
    <property type="entry name" value="pyridox_MJ0158"/>
    <property type="match status" value="1"/>
</dbReference>
<name>A0A126QZ69_METOL</name>
<dbReference type="InterPro" id="IPR015421">
    <property type="entry name" value="PyrdxlP-dep_Trfase_major"/>
</dbReference>
<organism evidence="4 5">
    <name type="scientific">Methanobrevibacter olleyae</name>
    <dbReference type="NCBI Taxonomy" id="294671"/>
    <lineage>
        <taxon>Archaea</taxon>
        <taxon>Methanobacteriati</taxon>
        <taxon>Methanobacteriota</taxon>
        <taxon>Methanomada group</taxon>
        <taxon>Methanobacteria</taxon>
        <taxon>Methanobacteriales</taxon>
        <taxon>Methanobacteriaceae</taxon>
        <taxon>Methanobrevibacter</taxon>
    </lineage>
</organism>
<protein>
    <submittedName>
        <fullName evidence="4">Pyridoxal phosphate enzyme</fullName>
    </submittedName>
</protein>
<dbReference type="SUPFAM" id="SSF53383">
    <property type="entry name" value="PLP-dependent transferases"/>
    <property type="match status" value="1"/>
</dbReference>
<gene>
    <name evidence="4" type="ORF">YLM1_0432</name>
</gene>
<accession>A0A126QZ69</accession>
<evidence type="ECO:0000256" key="1">
    <source>
        <dbReference type="ARBA" id="ARBA00001933"/>
    </source>
</evidence>
<dbReference type="KEGG" id="mol:YLM1_0432"/>
<dbReference type="PANTHER" id="PTHR32328:SF0">
    <property type="entry name" value="L-SERYL-TRNA(SEC) SELENIUM TRANSFERASE"/>
    <property type="match status" value="1"/>
</dbReference>
<dbReference type="RefSeq" id="WP_067145859.1">
    <property type="nucleotide sequence ID" value="NZ_CP014265.1"/>
</dbReference>
<dbReference type="EMBL" id="CP014265">
    <property type="protein sequence ID" value="AMK14989.1"/>
    <property type="molecule type" value="Genomic_DNA"/>
</dbReference>
<dbReference type="PATRIC" id="fig|294671.3.peg.448"/>
<dbReference type="Pfam" id="PF22583">
    <property type="entry name" value="UPF0425_C"/>
    <property type="match status" value="1"/>
</dbReference>
<evidence type="ECO:0000259" key="3">
    <source>
        <dbReference type="Pfam" id="PF22583"/>
    </source>
</evidence>
<reference evidence="4 5" key="1">
    <citation type="journal article" date="2016" name="Genome Announc.">
        <title>Draft Genome Sequence of the Rumen Methanogen Methanobrevibacter olleyae YLM1.</title>
        <authorList>
            <person name="Kelly W.J."/>
            <person name="Li D."/>
            <person name="Lambie S.C."/>
            <person name="Cox F."/>
            <person name="Attwood G.T."/>
            <person name="Altermann E."/>
            <person name="Leahy S.C."/>
        </authorList>
    </citation>
    <scope>NUCLEOTIDE SEQUENCE [LARGE SCALE GENOMIC DNA]</scope>
    <source>
        <strain evidence="4 5">YLM1</strain>
    </source>
</reference>
<proteinExistence type="predicted"/>
<evidence type="ECO:0000313" key="5">
    <source>
        <dbReference type="Proteomes" id="UP000066376"/>
    </source>
</evidence>